<name>A0A5J5L093_9MICC</name>
<accession>A0A5J5L093</accession>
<sequence length="327" mass="35458">MEGNDRIGRAVGAWFFLVLLAVAAAWVTISLVNKYMYGPETDVRTYFTHLEEGDGARALGAINAQVPSGTDATLLDGDALRQATETLSDVEISTVSQDADSAVVRADYTLDGQEHSTEYHLHPADTQWGFFTVWSFDETPLPTLTVSMPGVTSIDINDTSAAMPDSTQEFAALPPGLYTASYASEYVDAEPESIALTAPDQDESATLAARPSQKMTDEVQRSISADLKQCTDQRTLFPADCPFSHEFGGRVQGTPTWKIVEQPEPEISVSAGSDTGWSLSEARGVAEVSFTSVDLYDGTTEEHTERVPFTYQATIGFDDQGEPEISR</sequence>
<keyword evidence="2" id="KW-1185">Reference proteome</keyword>
<dbReference type="OrthoDB" id="3818356at2"/>
<protein>
    <recommendedName>
        <fullName evidence="3">DUF4878 domain-containing protein</fullName>
    </recommendedName>
</protein>
<dbReference type="AlphaFoldDB" id="A0A5J5L093"/>
<evidence type="ECO:0008006" key="3">
    <source>
        <dbReference type="Google" id="ProtNLM"/>
    </source>
</evidence>
<reference evidence="1 2" key="1">
    <citation type="submission" date="2019-05" db="EMBL/GenBank/DDBJ databases">
        <title>Kocuria coralli sp. nov., a novel actinobacterium isolated from coral reef seawater.</title>
        <authorList>
            <person name="Li J."/>
        </authorList>
    </citation>
    <scope>NUCLEOTIDE SEQUENCE [LARGE SCALE GENOMIC DNA]</scope>
    <source>
        <strain evidence="1 2">SCSIO 13007</strain>
    </source>
</reference>
<proteinExistence type="predicted"/>
<evidence type="ECO:0000313" key="1">
    <source>
        <dbReference type="EMBL" id="KAA9395369.1"/>
    </source>
</evidence>
<dbReference type="EMBL" id="SZWF01000002">
    <property type="protein sequence ID" value="KAA9395369.1"/>
    <property type="molecule type" value="Genomic_DNA"/>
</dbReference>
<evidence type="ECO:0000313" key="2">
    <source>
        <dbReference type="Proteomes" id="UP000325957"/>
    </source>
</evidence>
<comment type="caution">
    <text evidence="1">The sequence shown here is derived from an EMBL/GenBank/DDBJ whole genome shotgun (WGS) entry which is preliminary data.</text>
</comment>
<dbReference type="Proteomes" id="UP000325957">
    <property type="component" value="Unassembled WGS sequence"/>
</dbReference>
<organism evidence="1 2">
    <name type="scientific">Kocuria coralli</name>
    <dbReference type="NCBI Taxonomy" id="1461025"/>
    <lineage>
        <taxon>Bacteria</taxon>
        <taxon>Bacillati</taxon>
        <taxon>Actinomycetota</taxon>
        <taxon>Actinomycetes</taxon>
        <taxon>Micrococcales</taxon>
        <taxon>Micrococcaceae</taxon>
        <taxon>Kocuria</taxon>
    </lineage>
</organism>
<dbReference type="RefSeq" id="WP_158032794.1">
    <property type="nucleotide sequence ID" value="NZ_ML708611.1"/>
</dbReference>
<gene>
    <name evidence="1" type="ORF">FCK90_02925</name>
</gene>